<proteinExistence type="predicted"/>
<dbReference type="AlphaFoldDB" id="A0A1I4F923"/>
<dbReference type="EMBL" id="FOTK01000001">
    <property type="protein sequence ID" value="SFL13800.1"/>
    <property type="molecule type" value="Genomic_DNA"/>
</dbReference>
<reference evidence="2" key="1">
    <citation type="submission" date="2016-10" db="EMBL/GenBank/DDBJ databases">
        <authorList>
            <person name="Varghese N."/>
            <person name="Submissions S."/>
        </authorList>
    </citation>
    <scope>NUCLEOTIDE SEQUENCE [LARGE SCALE GENOMIC DNA]</scope>
    <source>
        <strain evidence="2">BL36</strain>
    </source>
</reference>
<dbReference type="Proteomes" id="UP000199048">
    <property type="component" value="Unassembled WGS sequence"/>
</dbReference>
<keyword evidence="2" id="KW-1185">Reference proteome</keyword>
<organism evidence="1 2">
    <name type="scientific">Methylobacterium pseudosasicola</name>
    <dbReference type="NCBI Taxonomy" id="582667"/>
    <lineage>
        <taxon>Bacteria</taxon>
        <taxon>Pseudomonadati</taxon>
        <taxon>Pseudomonadota</taxon>
        <taxon>Alphaproteobacteria</taxon>
        <taxon>Hyphomicrobiales</taxon>
        <taxon>Methylobacteriaceae</taxon>
        <taxon>Methylobacterium</taxon>
    </lineage>
</organism>
<protein>
    <submittedName>
        <fullName evidence="1">Uncharacterized protein</fullName>
    </submittedName>
</protein>
<dbReference type="STRING" id="582667.SAMN05192568_1001137"/>
<evidence type="ECO:0000313" key="1">
    <source>
        <dbReference type="EMBL" id="SFL13800.1"/>
    </source>
</evidence>
<accession>A0A1I4F923</accession>
<name>A0A1I4F923_9HYPH</name>
<sequence>MRKILIALLLPKVVSFLRRRYGGPHAARDRAF</sequence>
<gene>
    <name evidence="1" type="ORF">SAMN05192568_1001137</name>
</gene>
<evidence type="ECO:0000313" key="2">
    <source>
        <dbReference type="Proteomes" id="UP000199048"/>
    </source>
</evidence>